<keyword evidence="1" id="KW-0727">SH2 domain</keyword>
<sequence>MSATIDTNDAGGWWHRHFGDAAAAPWTDLARCLMEDESVWPVPSFYAMEASDVVLALQEAAQVEDDSCVSRDAWTRFLTRCGPLEDCLVHAIEGMFEEDTARQTYRALRLPRCSSQKPRPVTTSSTAAFDNALTQQRLVQTKDGLAWWRHSIRARTVPTAAFMATLLQSHRPTTMSPRAVSVFLDILCFGAKDSISLAEWELFLLRFGPFGTAVDRAIACVESRGAVAPWFHGTLTRQQVTALLDDAPDGTFLVRFSQQHADKFTLAYMKAVAGAPRQLKNVLIGYRPLDGYRALDGGSGLAYPSVAALVRDCDRLGTPVTSKLAADANAKLRTVQTTEYNVFGTYCHVPPMMATPMDNAPPSWPQVVRQMEATKESTVGEYSTLSEQHLNQNSGLHGQQR</sequence>
<proteinExistence type="predicted"/>
<dbReference type="Pfam" id="PF00017">
    <property type="entry name" value="SH2"/>
    <property type="match status" value="1"/>
</dbReference>
<dbReference type="EMBL" id="CAADRA010007295">
    <property type="protein sequence ID" value="VFU00077.1"/>
    <property type="molecule type" value="Genomic_DNA"/>
</dbReference>
<keyword evidence="6" id="KW-1185">Reference proteome</keyword>
<evidence type="ECO:0000259" key="3">
    <source>
        <dbReference type="PROSITE" id="PS50001"/>
    </source>
</evidence>
<evidence type="ECO:0000256" key="2">
    <source>
        <dbReference type="SAM" id="MobiDB-lite"/>
    </source>
</evidence>
<reference evidence="5 6" key="1">
    <citation type="submission" date="2019-03" db="EMBL/GenBank/DDBJ databases">
        <authorList>
            <person name="Gaulin E."/>
            <person name="Dumas B."/>
        </authorList>
    </citation>
    <scope>NUCLEOTIDE SEQUENCE [LARGE SCALE GENOMIC DNA]</scope>
    <source>
        <strain evidence="5">CBS 568.67</strain>
    </source>
</reference>
<dbReference type="Proteomes" id="UP000332933">
    <property type="component" value="Unassembled WGS sequence"/>
</dbReference>
<dbReference type="AlphaFoldDB" id="A0A485LMT3"/>
<accession>A0A485LMT3</accession>
<gene>
    <name evidence="5" type="primary">Aste57867_23431</name>
    <name evidence="4" type="ORF">As57867_023360</name>
    <name evidence="5" type="ORF">ASTE57867_23431</name>
</gene>
<dbReference type="OrthoDB" id="67310at2759"/>
<organism evidence="5 6">
    <name type="scientific">Aphanomyces stellatus</name>
    <dbReference type="NCBI Taxonomy" id="120398"/>
    <lineage>
        <taxon>Eukaryota</taxon>
        <taxon>Sar</taxon>
        <taxon>Stramenopiles</taxon>
        <taxon>Oomycota</taxon>
        <taxon>Saprolegniomycetes</taxon>
        <taxon>Saprolegniales</taxon>
        <taxon>Verrucalvaceae</taxon>
        <taxon>Aphanomyces</taxon>
    </lineage>
</organism>
<feature type="region of interest" description="Disordered" evidence="2">
    <location>
        <begin position="372"/>
        <end position="401"/>
    </location>
</feature>
<protein>
    <submittedName>
        <fullName evidence="5">Aste57867_23431 protein</fullName>
    </submittedName>
</protein>
<dbReference type="PROSITE" id="PS50001">
    <property type="entry name" value="SH2"/>
    <property type="match status" value="1"/>
</dbReference>
<dbReference type="SMART" id="SM00252">
    <property type="entry name" value="SH2"/>
    <property type="match status" value="1"/>
</dbReference>
<dbReference type="InterPro" id="IPR000980">
    <property type="entry name" value="SH2"/>
</dbReference>
<dbReference type="CDD" id="cd00173">
    <property type="entry name" value="SH2"/>
    <property type="match status" value="1"/>
</dbReference>
<evidence type="ECO:0000256" key="1">
    <source>
        <dbReference type="PROSITE-ProRule" id="PRU00191"/>
    </source>
</evidence>
<reference evidence="4" key="2">
    <citation type="submission" date="2019-06" db="EMBL/GenBank/DDBJ databases">
        <title>Genomics analysis of Aphanomyces spp. identifies a new class of oomycete effector associated with host adaptation.</title>
        <authorList>
            <person name="Gaulin E."/>
        </authorList>
    </citation>
    <scope>NUCLEOTIDE SEQUENCE</scope>
    <source>
        <strain evidence="4">CBS 578.67</strain>
    </source>
</reference>
<evidence type="ECO:0000313" key="6">
    <source>
        <dbReference type="Proteomes" id="UP000332933"/>
    </source>
</evidence>
<feature type="compositionally biased region" description="Polar residues" evidence="2">
    <location>
        <begin position="376"/>
        <end position="401"/>
    </location>
</feature>
<dbReference type="EMBL" id="VJMH01007269">
    <property type="protein sequence ID" value="KAF0684627.1"/>
    <property type="molecule type" value="Genomic_DNA"/>
</dbReference>
<dbReference type="SUPFAM" id="SSF55550">
    <property type="entry name" value="SH2 domain"/>
    <property type="match status" value="1"/>
</dbReference>
<evidence type="ECO:0000313" key="4">
    <source>
        <dbReference type="EMBL" id="KAF0684627.1"/>
    </source>
</evidence>
<name>A0A485LMT3_9STRA</name>
<evidence type="ECO:0000313" key="5">
    <source>
        <dbReference type="EMBL" id="VFU00077.1"/>
    </source>
</evidence>
<dbReference type="Gene3D" id="3.30.505.10">
    <property type="entry name" value="SH2 domain"/>
    <property type="match status" value="1"/>
</dbReference>
<dbReference type="InterPro" id="IPR036860">
    <property type="entry name" value="SH2_dom_sf"/>
</dbReference>
<feature type="domain" description="SH2" evidence="3">
    <location>
        <begin position="230"/>
        <end position="328"/>
    </location>
</feature>